<keyword evidence="4 7" id="KW-0812">Transmembrane</keyword>
<evidence type="ECO:0000256" key="7">
    <source>
        <dbReference type="RuleBase" id="RU363032"/>
    </source>
</evidence>
<dbReference type="InterPro" id="IPR035906">
    <property type="entry name" value="MetI-like_sf"/>
</dbReference>
<evidence type="ECO:0000256" key="2">
    <source>
        <dbReference type="ARBA" id="ARBA00022448"/>
    </source>
</evidence>
<dbReference type="PANTHER" id="PTHR30465">
    <property type="entry name" value="INNER MEMBRANE ABC TRANSPORTER"/>
    <property type="match status" value="1"/>
</dbReference>
<accession>A0ABR9QMF0</accession>
<proteinExistence type="inferred from homology"/>
<feature type="transmembrane region" description="Helical" evidence="7">
    <location>
        <begin position="137"/>
        <end position="159"/>
    </location>
</feature>
<dbReference type="PROSITE" id="PS50928">
    <property type="entry name" value="ABC_TM1"/>
    <property type="match status" value="1"/>
</dbReference>
<feature type="transmembrane region" description="Helical" evidence="7">
    <location>
        <begin position="12"/>
        <end position="29"/>
    </location>
</feature>
<sequence>MKDIVIGVIKQFVLWMLAACFLLLIILIPRDYSLVADTTGQLEDAVYHYNFNDHITNVKDFFIALEENGGLGLYKTGDTIETHVMEMTLRSLKLIIPAILIGFFFGIIKGVFDFLVKGKRVGVGSGTTWMMLSIPDLFFMIFLQLLLMFLYQIGVFPHVDLYGHEKIDNQIVGIIFLAIYPLFFIANITYTSLVEEEKMDYINTARSKGVSYFKIVNLHMLKNALQKIVVNSNTLTLYVLSNLFIVEYLSNYRGAAFHFLRADINAKFGFVIMFTLIIFFANTFFKIIHSLISPKGTGTGI</sequence>
<dbReference type="PANTHER" id="PTHR30465:SF0">
    <property type="entry name" value="OLIGOPEPTIDE TRANSPORT SYSTEM PERMEASE PROTEIN APPB"/>
    <property type="match status" value="1"/>
</dbReference>
<comment type="similarity">
    <text evidence="7">Belongs to the binding-protein-dependent transport system permease family.</text>
</comment>
<dbReference type="Gene3D" id="1.10.3720.10">
    <property type="entry name" value="MetI-like"/>
    <property type="match status" value="1"/>
</dbReference>
<evidence type="ECO:0000259" key="8">
    <source>
        <dbReference type="PROSITE" id="PS50928"/>
    </source>
</evidence>
<evidence type="ECO:0000256" key="3">
    <source>
        <dbReference type="ARBA" id="ARBA00022475"/>
    </source>
</evidence>
<dbReference type="SUPFAM" id="SSF161098">
    <property type="entry name" value="MetI-like"/>
    <property type="match status" value="1"/>
</dbReference>
<feature type="transmembrane region" description="Helical" evidence="7">
    <location>
        <begin position="266"/>
        <end position="285"/>
    </location>
</feature>
<feature type="transmembrane region" description="Helical" evidence="7">
    <location>
        <begin position="94"/>
        <end position="116"/>
    </location>
</feature>
<dbReference type="EMBL" id="JADCLJ010000023">
    <property type="protein sequence ID" value="MBE4909683.1"/>
    <property type="molecule type" value="Genomic_DNA"/>
</dbReference>
<name>A0ABR9QMF0_9BACI</name>
<comment type="caution">
    <text evidence="9">The sequence shown here is derived from an EMBL/GenBank/DDBJ whole genome shotgun (WGS) entry which is preliminary data.</text>
</comment>
<dbReference type="InterPro" id="IPR000515">
    <property type="entry name" value="MetI-like"/>
</dbReference>
<dbReference type="Pfam" id="PF00528">
    <property type="entry name" value="BPD_transp_1"/>
    <property type="match status" value="1"/>
</dbReference>
<keyword evidence="10" id="KW-1185">Reference proteome</keyword>
<feature type="transmembrane region" description="Helical" evidence="7">
    <location>
        <begin position="171"/>
        <end position="190"/>
    </location>
</feature>
<comment type="subcellular location">
    <subcellularLocation>
        <location evidence="1 7">Cell membrane</location>
        <topology evidence="1 7">Multi-pass membrane protein</topology>
    </subcellularLocation>
</comment>
<evidence type="ECO:0000313" key="10">
    <source>
        <dbReference type="Proteomes" id="UP001516662"/>
    </source>
</evidence>
<dbReference type="RefSeq" id="WP_193538594.1">
    <property type="nucleotide sequence ID" value="NZ_JADCLJ010000023.1"/>
</dbReference>
<dbReference type="Proteomes" id="UP001516662">
    <property type="component" value="Unassembled WGS sequence"/>
</dbReference>
<feature type="transmembrane region" description="Helical" evidence="7">
    <location>
        <begin position="228"/>
        <end position="246"/>
    </location>
</feature>
<keyword evidence="3" id="KW-1003">Cell membrane</keyword>
<gene>
    <name evidence="9" type="ORF">IMZ08_16695</name>
</gene>
<evidence type="ECO:0000313" key="9">
    <source>
        <dbReference type="EMBL" id="MBE4909683.1"/>
    </source>
</evidence>
<dbReference type="CDD" id="cd06261">
    <property type="entry name" value="TM_PBP2"/>
    <property type="match status" value="1"/>
</dbReference>
<reference evidence="9 10" key="1">
    <citation type="submission" date="2020-10" db="EMBL/GenBank/DDBJ databases">
        <title>Bacillus sp. HD4P25, an endophyte from a halophyte.</title>
        <authorList>
            <person name="Sun J.-Q."/>
        </authorList>
    </citation>
    <scope>NUCLEOTIDE SEQUENCE [LARGE SCALE GENOMIC DNA]</scope>
    <source>
        <strain evidence="9 10">YIM 93174</strain>
    </source>
</reference>
<keyword evidence="6 7" id="KW-0472">Membrane</keyword>
<evidence type="ECO:0000256" key="4">
    <source>
        <dbReference type="ARBA" id="ARBA00022692"/>
    </source>
</evidence>
<protein>
    <submittedName>
        <fullName evidence="9">ABC transporter permease subunit</fullName>
    </submittedName>
</protein>
<evidence type="ECO:0000256" key="1">
    <source>
        <dbReference type="ARBA" id="ARBA00004651"/>
    </source>
</evidence>
<evidence type="ECO:0000256" key="6">
    <source>
        <dbReference type="ARBA" id="ARBA00023136"/>
    </source>
</evidence>
<evidence type="ECO:0000256" key="5">
    <source>
        <dbReference type="ARBA" id="ARBA00022989"/>
    </source>
</evidence>
<keyword evidence="2 7" id="KW-0813">Transport</keyword>
<organism evidence="9 10">
    <name type="scientific">Litchfieldia luteola</name>
    <dbReference type="NCBI Taxonomy" id="682179"/>
    <lineage>
        <taxon>Bacteria</taxon>
        <taxon>Bacillati</taxon>
        <taxon>Bacillota</taxon>
        <taxon>Bacilli</taxon>
        <taxon>Bacillales</taxon>
        <taxon>Bacillaceae</taxon>
        <taxon>Litchfieldia</taxon>
    </lineage>
</organism>
<keyword evidence="5 7" id="KW-1133">Transmembrane helix</keyword>
<feature type="domain" description="ABC transmembrane type-1" evidence="8">
    <location>
        <begin position="88"/>
        <end position="289"/>
    </location>
</feature>